<dbReference type="EMBL" id="JBHSXN010000006">
    <property type="protein sequence ID" value="MFC6955531.1"/>
    <property type="molecule type" value="Genomic_DNA"/>
</dbReference>
<name>A0ABD5VRT8_9EURY</name>
<sequence>MTRIDTTTMHTTDGLDRAVAKIYYDDDQPVQVDAAFIIEDWPWVVGFDQVGTDDHDYVSIPSERVVGVMSPQYTQFSQNGRRVTAYGIDDREVEEYAAFLPL</sequence>
<keyword evidence="2" id="KW-1185">Reference proteome</keyword>
<organism evidence="1 2">
    <name type="scientific">Halorubellus litoreus</name>
    <dbReference type="NCBI Taxonomy" id="755308"/>
    <lineage>
        <taxon>Archaea</taxon>
        <taxon>Methanobacteriati</taxon>
        <taxon>Methanobacteriota</taxon>
        <taxon>Stenosarchaea group</taxon>
        <taxon>Halobacteria</taxon>
        <taxon>Halobacteriales</taxon>
        <taxon>Halorubellaceae</taxon>
        <taxon>Halorubellus</taxon>
    </lineage>
</organism>
<evidence type="ECO:0000313" key="1">
    <source>
        <dbReference type="EMBL" id="MFC6955531.1"/>
    </source>
</evidence>
<proteinExistence type="predicted"/>
<protein>
    <submittedName>
        <fullName evidence="1">Uncharacterized protein</fullName>
    </submittedName>
</protein>
<dbReference type="AlphaFoldDB" id="A0ABD5VRT8"/>
<comment type="caution">
    <text evidence="1">The sequence shown here is derived from an EMBL/GenBank/DDBJ whole genome shotgun (WGS) entry which is preliminary data.</text>
</comment>
<accession>A0ABD5VRT8</accession>
<dbReference type="Proteomes" id="UP001596395">
    <property type="component" value="Unassembled WGS sequence"/>
</dbReference>
<reference evidence="1 2" key="1">
    <citation type="journal article" date="2019" name="Int. J. Syst. Evol. Microbiol.">
        <title>The Global Catalogue of Microorganisms (GCM) 10K type strain sequencing project: providing services to taxonomists for standard genome sequencing and annotation.</title>
        <authorList>
            <consortium name="The Broad Institute Genomics Platform"/>
            <consortium name="The Broad Institute Genome Sequencing Center for Infectious Disease"/>
            <person name="Wu L."/>
            <person name="Ma J."/>
        </authorList>
    </citation>
    <scope>NUCLEOTIDE SEQUENCE [LARGE SCALE GENOMIC DNA]</scope>
    <source>
        <strain evidence="1 2">GX26</strain>
    </source>
</reference>
<dbReference type="RefSeq" id="WP_336352449.1">
    <property type="nucleotide sequence ID" value="NZ_JAZAQL010000006.1"/>
</dbReference>
<gene>
    <name evidence="1" type="ORF">ACFQGB_21940</name>
</gene>
<evidence type="ECO:0000313" key="2">
    <source>
        <dbReference type="Proteomes" id="UP001596395"/>
    </source>
</evidence>